<sequence>MARLSRVCPVGVPQHVMQRGNNRQVCFADEQDLAAYAHWLTEASRKYQVDVHAWVFMTNHIHLLCTPQVENAVSRMMQTLGRQFVRYFNSRYQRTGTLWEGRYKSCLVQEEIYLLALYRYIELNPVRAGIVEQPSDYVWSSYASNAQGKVSELCTPHALYVALGNAESERQARYRQLFEQHVEGELLTEIRQTLNKGLALGNERFKAEIEKLTGRRVTARKAGRPVGWRKKDTVHK</sequence>
<dbReference type="SMART" id="SM01321">
    <property type="entry name" value="Y1_Tnp"/>
    <property type="match status" value="1"/>
</dbReference>
<dbReference type="Pfam" id="PF01797">
    <property type="entry name" value="Y1_Tnp"/>
    <property type="match status" value="1"/>
</dbReference>
<dbReference type="AlphaFoldDB" id="A0A1H3INE7"/>
<dbReference type="RefSeq" id="WP_090413993.1">
    <property type="nucleotide sequence ID" value="NZ_FNOY01000027.1"/>
</dbReference>
<dbReference type="GO" id="GO:0006313">
    <property type="term" value="P:DNA transposition"/>
    <property type="evidence" value="ECO:0007669"/>
    <property type="project" value="InterPro"/>
</dbReference>
<accession>A0A1H3INE7</accession>
<dbReference type="GO" id="GO:0004803">
    <property type="term" value="F:transposase activity"/>
    <property type="evidence" value="ECO:0007669"/>
    <property type="project" value="InterPro"/>
</dbReference>
<organism evidence="2 3">
    <name type="scientific">Nitrosomonas halophila</name>
    <dbReference type="NCBI Taxonomy" id="44576"/>
    <lineage>
        <taxon>Bacteria</taxon>
        <taxon>Pseudomonadati</taxon>
        <taxon>Pseudomonadota</taxon>
        <taxon>Betaproteobacteria</taxon>
        <taxon>Nitrosomonadales</taxon>
        <taxon>Nitrosomonadaceae</taxon>
        <taxon>Nitrosomonas</taxon>
    </lineage>
</organism>
<protein>
    <submittedName>
        <fullName evidence="2">Putative transposase</fullName>
    </submittedName>
</protein>
<dbReference type="InterPro" id="IPR002686">
    <property type="entry name" value="Transposase_17"/>
</dbReference>
<dbReference type="SUPFAM" id="SSF143422">
    <property type="entry name" value="Transposase IS200-like"/>
    <property type="match status" value="1"/>
</dbReference>
<reference evidence="2 3" key="1">
    <citation type="submission" date="2016-10" db="EMBL/GenBank/DDBJ databases">
        <authorList>
            <person name="de Groot N.N."/>
        </authorList>
    </citation>
    <scope>NUCLEOTIDE SEQUENCE [LARGE SCALE GENOMIC DNA]</scope>
    <source>
        <strain evidence="2 3">Nm1</strain>
    </source>
</reference>
<dbReference type="OrthoDB" id="9814067at2"/>
<dbReference type="Proteomes" id="UP000198640">
    <property type="component" value="Unassembled WGS sequence"/>
</dbReference>
<dbReference type="PANTHER" id="PTHR34322">
    <property type="entry name" value="TRANSPOSASE, Y1_TNP DOMAIN-CONTAINING"/>
    <property type="match status" value="1"/>
</dbReference>
<evidence type="ECO:0000259" key="1">
    <source>
        <dbReference type="SMART" id="SM01321"/>
    </source>
</evidence>
<dbReference type="PANTHER" id="PTHR34322:SF2">
    <property type="entry name" value="TRANSPOSASE IS200-LIKE DOMAIN-CONTAINING PROTEIN"/>
    <property type="match status" value="1"/>
</dbReference>
<evidence type="ECO:0000313" key="2">
    <source>
        <dbReference type="EMBL" id="SDY28809.1"/>
    </source>
</evidence>
<dbReference type="EMBL" id="FNOY01000027">
    <property type="protein sequence ID" value="SDY28809.1"/>
    <property type="molecule type" value="Genomic_DNA"/>
</dbReference>
<dbReference type="STRING" id="44576.SAMN05421881_102734"/>
<dbReference type="GO" id="GO:0003677">
    <property type="term" value="F:DNA binding"/>
    <property type="evidence" value="ECO:0007669"/>
    <property type="project" value="InterPro"/>
</dbReference>
<keyword evidence="3" id="KW-1185">Reference proteome</keyword>
<evidence type="ECO:0000313" key="3">
    <source>
        <dbReference type="Proteomes" id="UP000198640"/>
    </source>
</evidence>
<dbReference type="InterPro" id="IPR036515">
    <property type="entry name" value="Transposase_17_sf"/>
</dbReference>
<feature type="domain" description="Transposase IS200-like" evidence="1">
    <location>
        <begin position="9"/>
        <end position="124"/>
    </location>
</feature>
<gene>
    <name evidence="2" type="ORF">SAMN05421881_102734</name>
</gene>
<dbReference type="Gene3D" id="3.30.70.1290">
    <property type="entry name" value="Transposase IS200-like"/>
    <property type="match status" value="1"/>
</dbReference>
<proteinExistence type="predicted"/>
<name>A0A1H3INE7_9PROT</name>